<evidence type="ECO:0000313" key="3">
    <source>
        <dbReference type="EMBL" id="AMG75590.1"/>
    </source>
</evidence>
<dbReference type="AlphaFoldDB" id="A0AA86GPL2"/>
<dbReference type="PANTHER" id="PTHR43802:SF1">
    <property type="entry name" value="IP11341P-RELATED"/>
    <property type="match status" value="1"/>
</dbReference>
<keyword evidence="4" id="KW-1185">Reference proteome</keyword>
<evidence type="ECO:0000256" key="2">
    <source>
        <dbReference type="RuleBase" id="RU003707"/>
    </source>
</evidence>
<dbReference type="EMBL" id="CP012199">
    <property type="protein sequence ID" value="AMG75590.1"/>
    <property type="molecule type" value="Genomic_DNA"/>
</dbReference>
<proteinExistence type="inferred from homology"/>
<name>A0AA86GPL2_9SPHN</name>
<gene>
    <name evidence="3" type="ORF">SGRAN_3247</name>
</gene>
<protein>
    <submittedName>
        <fullName evidence="3">Crotonase</fullName>
        <ecNumber evidence="3">4.2.1.17</ecNumber>
    </submittedName>
</protein>
<dbReference type="EC" id="4.2.1.17" evidence="3"/>
<dbReference type="InterPro" id="IPR018376">
    <property type="entry name" value="Enoyl-CoA_hyd/isom_CS"/>
</dbReference>
<organism evidence="3 4">
    <name type="scientific">Sphingopyxis granuli</name>
    <dbReference type="NCBI Taxonomy" id="267128"/>
    <lineage>
        <taxon>Bacteria</taxon>
        <taxon>Pseudomonadati</taxon>
        <taxon>Pseudomonadota</taxon>
        <taxon>Alphaproteobacteria</taxon>
        <taxon>Sphingomonadales</taxon>
        <taxon>Sphingomonadaceae</taxon>
        <taxon>Sphingopyxis</taxon>
    </lineage>
</organism>
<dbReference type="Pfam" id="PF00378">
    <property type="entry name" value="ECH_1"/>
    <property type="match status" value="1"/>
</dbReference>
<dbReference type="Proteomes" id="UP000058599">
    <property type="component" value="Chromosome"/>
</dbReference>
<dbReference type="InterPro" id="IPR001753">
    <property type="entry name" value="Enoyl-CoA_hydra/iso"/>
</dbReference>
<accession>A0AA86GPL2</accession>
<dbReference type="CDD" id="cd06558">
    <property type="entry name" value="crotonase-like"/>
    <property type="match status" value="1"/>
</dbReference>
<dbReference type="PROSITE" id="PS00166">
    <property type="entry name" value="ENOYL_COA_HYDRATASE"/>
    <property type="match status" value="1"/>
</dbReference>
<evidence type="ECO:0000313" key="4">
    <source>
        <dbReference type="Proteomes" id="UP000058599"/>
    </source>
</evidence>
<evidence type="ECO:0000256" key="1">
    <source>
        <dbReference type="ARBA" id="ARBA00005254"/>
    </source>
</evidence>
<dbReference type="GO" id="GO:0004300">
    <property type="term" value="F:enoyl-CoA hydratase activity"/>
    <property type="evidence" value="ECO:0007669"/>
    <property type="project" value="UniProtKB-EC"/>
</dbReference>
<dbReference type="InterPro" id="IPR029045">
    <property type="entry name" value="ClpP/crotonase-like_dom_sf"/>
</dbReference>
<dbReference type="RefSeq" id="WP_067185454.1">
    <property type="nucleotide sequence ID" value="NZ_CP012199.1"/>
</dbReference>
<dbReference type="Gene3D" id="3.90.226.10">
    <property type="entry name" value="2-enoyl-CoA Hydratase, Chain A, domain 1"/>
    <property type="match status" value="1"/>
</dbReference>
<dbReference type="PANTHER" id="PTHR43802">
    <property type="entry name" value="ENOYL-COA HYDRATASE"/>
    <property type="match status" value="1"/>
</dbReference>
<dbReference type="KEGG" id="sgi:SGRAN_3247"/>
<comment type="similarity">
    <text evidence="1 2">Belongs to the enoyl-CoA hydratase/isomerase family.</text>
</comment>
<sequence>MTSPTDRFTEIRIDHAGSISWIVLNRPDRANALSAAMLEEFSEALEYLKDNGGPVIGIRAEGKGFCAGFDLDQVGKLGGGTSLDPIADRDRLQRNLDRWIAIWDHPKPVIAAVHGYCIAGATQMCVFADITVVAEDARIGEPAIPIGGGYLAPIWSTLVGPKRAKELSFVPGNSIDGRTAVEWGWANHAVPAEDLVASVEGLADRIALTPPEVLRIKKLSINRAAEAQGFRQAAAHVADMDALLHQADAVKAVKARAAEIGMKDLIAEYRREPTTPLKPIRKENGE</sequence>
<reference evidence="3 4" key="1">
    <citation type="journal article" date="2016" name="BMC Genomics">
        <title>Genomic analysis of the nitrate-respiring Sphingopyxis granuli (formerly Sphingomonas macrogoltabida) strain TFA.</title>
        <authorList>
            <person name="Garcia-Romero I."/>
            <person name="Perez-Pulido A.J."/>
            <person name="Gonzalez-Flores Y.E."/>
            <person name="Reyes-Ramirez F."/>
            <person name="Santero E."/>
            <person name="Floriano B."/>
        </authorList>
    </citation>
    <scope>NUCLEOTIDE SEQUENCE [LARGE SCALE GENOMIC DNA]</scope>
    <source>
        <strain evidence="3 4">TFA</strain>
    </source>
</reference>
<dbReference type="SUPFAM" id="SSF52096">
    <property type="entry name" value="ClpP/crotonase"/>
    <property type="match status" value="1"/>
</dbReference>
<keyword evidence="3" id="KW-0456">Lyase</keyword>